<dbReference type="Pfam" id="PF04134">
    <property type="entry name" value="DCC1-like"/>
    <property type="match status" value="1"/>
</dbReference>
<reference evidence="1 2" key="1">
    <citation type="submission" date="2020-04" db="EMBL/GenBank/DDBJ databases">
        <authorList>
            <person name="Hitch T.C.A."/>
            <person name="Wylensek D."/>
            <person name="Clavel T."/>
        </authorList>
    </citation>
    <scope>NUCLEOTIDE SEQUENCE [LARGE SCALE GENOMIC DNA]</scope>
    <source>
        <strain evidence="1 2">WB01_D5_05</strain>
    </source>
</reference>
<dbReference type="PANTHER" id="PTHR33639">
    <property type="entry name" value="THIOL-DISULFIDE OXIDOREDUCTASE DCC"/>
    <property type="match status" value="1"/>
</dbReference>
<dbReference type="AlphaFoldDB" id="A0A848CZB0"/>
<dbReference type="PANTHER" id="PTHR33639:SF2">
    <property type="entry name" value="DUF393 DOMAIN-CONTAINING PROTEIN"/>
    <property type="match status" value="1"/>
</dbReference>
<organism evidence="1 2">
    <name type="scientific">Aneurinibacillus aneurinilyticus</name>
    <name type="common">Bacillus aneurinolyticus</name>
    <dbReference type="NCBI Taxonomy" id="1391"/>
    <lineage>
        <taxon>Bacteria</taxon>
        <taxon>Bacillati</taxon>
        <taxon>Bacillota</taxon>
        <taxon>Bacilli</taxon>
        <taxon>Bacillales</taxon>
        <taxon>Paenibacillaceae</taxon>
        <taxon>Aneurinibacillus group</taxon>
        <taxon>Aneurinibacillus</taxon>
    </lineage>
</organism>
<sequence>MKVKKSDNHPIILFDGVCNMCNQWVQFVIKRDSKALFKFASLQSNLGDSIIKHYKVNTKGRESIVLIEEEKVHIESTAILKIISRLEGPIKMVTLFWIIPKPIRDQAYRIIAKRRYRLFGKKEACMVPTKEMQSRFIKDKTESRAINEEKYIP</sequence>
<name>A0A848CZB0_ANEAE</name>
<dbReference type="GO" id="GO:0015035">
    <property type="term" value="F:protein-disulfide reductase activity"/>
    <property type="evidence" value="ECO:0007669"/>
    <property type="project" value="InterPro"/>
</dbReference>
<dbReference type="Proteomes" id="UP000561326">
    <property type="component" value="Unassembled WGS sequence"/>
</dbReference>
<evidence type="ECO:0000313" key="1">
    <source>
        <dbReference type="EMBL" id="NMF01064.1"/>
    </source>
</evidence>
<dbReference type="InterPro" id="IPR007263">
    <property type="entry name" value="DCC1-like"/>
</dbReference>
<protein>
    <submittedName>
        <fullName evidence="1">Thiol-disulfide oxidoreductase DCC family protein</fullName>
    </submittedName>
</protein>
<comment type="caution">
    <text evidence="1">The sequence shown here is derived from an EMBL/GenBank/DDBJ whole genome shotgun (WGS) entry which is preliminary data.</text>
</comment>
<proteinExistence type="predicted"/>
<dbReference type="EMBL" id="JABAGO010000064">
    <property type="protein sequence ID" value="NMF01064.1"/>
    <property type="molecule type" value="Genomic_DNA"/>
</dbReference>
<gene>
    <name evidence="1" type="ORF">HF838_22925</name>
</gene>
<dbReference type="RefSeq" id="WP_168976522.1">
    <property type="nucleotide sequence ID" value="NZ_CAMJCG010000179.1"/>
</dbReference>
<evidence type="ECO:0000313" key="2">
    <source>
        <dbReference type="Proteomes" id="UP000561326"/>
    </source>
</evidence>
<accession>A0A848CZB0</accession>
<dbReference type="InterPro" id="IPR052927">
    <property type="entry name" value="DCC_oxidoreductase"/>
</dbReference>